<keyword evidence="5" id="KW-1185">Reference proteome</keyword>
<comment type="caution">
    <text evidence="4">The sequence shown here is derived from an EMBL/GenBank/DDBJ whole genome shotgun (WGS) entry which is preliminary data.</text>
</comment>
<evidence type="ECO:0000256" key="2">
    <source>
        <dbReference type="SAM" id="MobiDB-lite"/>
    </source>
</evidence>
<gene>
    <name evidence="4" type="ORF">M0L44_00745</name>
</gene>
<accession>A0ABT1BGR8</accession>
<feature type="domain" description="Initiator Rep protein WH1" evidence="3">
    <location>
        <begin position="24"/>
        <end position="156"/>
    </location>
</feature>
<proteinExistence type="inferred from homology"/>
<dbReference type="InterPro" id="IPR036388">
    <property type="entry name" value="WH-like_DNA-bd_sf"/>
</dbReference>
<feature type="region of interest" description="Disordered" evidence="2">
    <location>
        <begin position="310"/>
        <end position="353"/>
    </location>
</feature>
<evidence type="ECO:0000313" key="4">
    <source>
        <dbReference type="EMBL" id="MCO5975248.1"/>
    </source>
</evidence>
<dbReference type="Pfam" id="PF01051">
    <property type="entry name" value="Rep3_N"/>
    <property type="match status" value="1"/>
</dbReference>
<dbReference type="InterPro" id="IPR036390">
    <property type="entry name" value="WH_DNA-bd_sf"/>
</dbReference>
<protein>
    <submittedName>
        <fullName evidence="4">Replication initiation protein</fullName>
    </submittedName>
</protein>
<sequence>MQRSPAPLKKPVNTLAIVPKSARITSLGRKAYNVLLYEAQDQGLDKDVFRVPLDRVVRGVDFDSNDHALIKKHLRAMVSTTVEWQSPTTGEGAAWNVSGLLAHARLTKERGQVWVEWSYAVNLKQELLEPTVFARLKLEIISQLRSHAGIALYEICTRYKDIGRTSRQPWRWWHPVLSGQPASDRTAKLEYRIFKRDTLKPAMAEVSAVTDLEVELQEHKEGRFISEIQFLIRPKSQTPLALKQPPEPIDLSLVARARDLGVDEDKAEDLLQEFGGQAMAAALEILAQRAASSFPQPLKDPYRYLRALMPGQVPPKPEPEGAGQAVLPATGSGTAEARGPDSSRDAQAKRQTRWTEEWIRRRREQVVEQIAAMSPEGQGTLSADLLADMERRQVHPSIRKRLQTSGWQHPMVLPEMVRYYAVGSLGEQWDKPTPQQLLQIAAELGDAS</sequence>
<name>A0ABT1BGR8_9BURK</name>
<organism evidence="4 5">
    <name type="scientific">Ideonella oryzae</name>
    <dbReference type="NCBI Taxonomy" id="2937441"/>
    <lineage>
        <taxon>Bacteria</taxon>
        <taxon>Pseudomonadati</taxon>
        <taxon>Pseudomonadota</taxon>
        <taxon>Betaproteobacteria</taxon>
        <taxon>Burkholderiales</taxon>
        <taxon>Sphaerotilaceae</taxon>
        <taxon>Ideonella</taxon>
    </lineage>
</organism>
<feature type="compositionally biased region" description="Basic and acidic residues" evidence="2">
    <location>
        <begin position="338"/>
        <end position="353"/>
    </location>
</feature>
<dbReference type="EMBL" id="JAMXMC010000001">
    <property type="protein sequence ID" value="MCO5975248.1"/>
    <property type="molecule type" value="Genomic_DNA"/>
</dbReference>
<dbReference type="SUPFAM" id="SSF46785">
    <property type="entry name" value="Winged helix' DNA-binding domain"/>
    <property type="match status" value="1"/>
</dbReference>
<dbReference type="Proteomes" id="UP001204851">
    <property type="component" value="Unassembled WGS sequence"/>
</dbReference>
<evidence type="ECO:0000256" key="1">
    <source>
        <dbReference type="ARBA" id="ARBA00038283"/>
    </source>
</evidence>
<dbReference type="Gene3D" id="1.10.10.10">
    <property type="entry name" value="Winged helix-like DNA-binding domain superfamily/Winged helix DNA-binding domain"/>
    <property type="match status" value="1"/>
</dbReference>
<reference evidence="4 5" key="1">
    <citation type="submission" date="2022-06" db="EMBL/GenBank/DDBJ databases">
        <title>Ideonella sp. NS12-5 Genome sequencing and assembly.</title>
        <authorList>
            <person name="Jung Y."/>
        </authorList>
    </citation>
    <scope>NUCLEOTIDE SEQUENCE [LARGE SCALE GENOMIC DNA]</scope>
    <source>
        <strain evidence="4 5">NS12-5</strain>
    </source>
</reference>
<evidence type="ECO:0000313" key="5">
    <source>
        <dbReference type="Proteomes" id="UP001204851"/>
    </source>
</evidence>
<comment type="similarity">
    <text evidence="1">Belongs to the initiator RepB protein family.</text>
</comment>
<evidence type="ECO:0000259" key="3">
    <source>
        <dbReference type="Pfam" id="PF01051"/>
    </source>
</evidence>
<dbReference type="Pfam" id="PF21205">
    <property type="entry name" value="Rep3_C"/>
    <property type="match status" value="1"/>
</dbReference>
<dbReference type="InterPro" id="IPR000525">
    <property type="entry name" value="Initiator_Rep_WH1"/>
</dbReference>